<keyword evidence="3" id="KW-1185">Reference proteome</keyword>
<evidence type="ECO:0000313" key="3">
    <source>
        <dbReference type="Proteomes" id="UP000826300"/>
    </source>
</evidence>
<dbReference type="Proteomes" id="UP000826300">
    <property type="component" value="Chromosome"/>
</dbReference>
<organism evidence="2 3">
    <name type="scientific">Neotabrizicola shimadae</name>
    <dbReference type="NCBI Taxonomy" id="2807096"/>
    <lineage>
        <taxon>Bacteria</taxon>
        <taxon>Pseudomonadati</taxon>
        <taxon>Pseudomonadota</taxon>
        <taxon>Alphaproteobacteria</taxon>
        <taxon>Rhodobacterales</taxon>
        <taxon>Paracoccaceae</taxon>
        <taxon>Neotabrizicola</taxon>
    </lineage>
</organism>
<dbReference type="EMBL" id="CP069370">
    <property type="protein sequence ID" value="QYZ70658.1"/>
    <property type="molecule type" value="Genomic_DNA"/>
</dbReference>
<dbReference type="SUPFAM" id="SSF54593">
    <property type="entry name" value="Glyoxalase/Bleomycin resistance protein/Dihydroxybiphenyl dioxygenase"/>
    <property type="match status" value="1"/>
</dbReference>
<dbReference type="Gene3D" id="3.10.180.10">
    <property type="entry name" value="2,3-Dihydroxybiphenyl 1,2-Dioxygenase, domain 1"/>
    <property type="match status" value="1"/>
</dbReference>
<reference evidence="2" key="1">
    <citation type="submission" date="2021-02" db="EMBL/GenBank/DDBJ databases">
        <title>Rhodobacter shimadae sp. nov., an aerobic anoxygenic phototrophic bacterium isolated from a hot spring.</title>
        <authorList>
            <person name="Muramatsu S."/>
            <person name="Haruta S."/>
            <person name="Hirose S."/>
            <person name="Hanada S."/>
        </authorList>
    </citation>
    <scope>NUCLEOTIDE SEQUENCE</scope>
    <source>
        <strain evidence="2">N10</strain>
    </source>
</reference>
<dbReference type="InterPro" id="IPR029068">
    <property type="entry name" value="Glyas_Bleomycin-R_OHBP_Dase"/>
</dbReference>
<proteinExistence type="predicted"/>
<dbReference type="RefSeq" id="WP_220662875.1">
    <property type="nucleotide sequence ID" value="NZ_CP069370.1"/>
</dbReference>
<dbReference type="CDD" id="cd08349">
    <property type="entry name" value="BLMA_like"/>
    <property type="match status" value="1"/>
</dbReference>
<name>A0A8G0ZXQ3_9RHOB</name>
<dbReference type="InterPro" id="IPR000335">
    <property type="entry name" value="Bleomycin-R"/>
</dbReference>
<dbReference type="GO" id="GO:0046677">
    <property type="term" value="P:response to antibiotic"/>
    <property type="evidence" value="ECO:0007669"/>
    <property type="project" value="UniProtKB-KW"/>
</dbReference>
<sequence length="121" mass="13607">MLEKLSPILPSRDIARTEAFWHGLGFETEYIDADYLLMKREGAEVHFFAHSTLNPAQNDHGAYLRPSDIRALHAEWSALDLPDRGIPRYVALEEKPWGMAELALIDPDGNLVRAGQELPLG</sequence>
<dbReference type="KEGG" id="nsm:JO391_03845"/>
<protein>
    <submittedName>
        <fullName evidence="2">VOC family protein</fullName>
    </submittedName>
</protein>
<accession>A0A8G0ZXQ3</accession>
<keyword evidence="1" id="KW-0046">Antibiotic resistance</keyword>
<gene>
    <name evidence="2" type="ORF">JO391_03845</name>
</gene>
<evidence type="ECO:0000313" key="2">
    <source>
        <dbReference type="EMBL" id="QYZ70658.1"/>
    </source>
</evidence>
<evidence type="ECO:0000256" key="1">
    <source>
        <dbReference type="ARBA" id="ARBA00023251"/>
    </source>
</evidence>
<dbReference type="AlphaFoldDB" id="A0A8G0ZXQ3"/>